<dbReference type="InterPro" id="IPR027417">
    <property type="entry name" value="P-loop_NTPase"/>
</dbReference>
<evidence type="ECO:0000313" key="4">
    <source>
        <dbReference type="EMBL" id="KAL1140113.1"/>
    </source>
</evidence>
<keyword evidence="5" id="KW-1185">Reference proteome</keyword>
<evidence type="ECO:0000259" key="3">
    <source>
        <dbReference type="Pfam" id="PF21639"/>
    </source>
</evidence>
<evidence type="ECO:0000256" key="1">
    <source>
        <dbReference type="ARBA" id="ARBA00006269"/>
    </source>
</evidence>
<protein>
    <recommendedName>
        <fullName evidence="6">Origin recognition complex subunit 5</fullName>
    </recommendedName>
</protein>
<accession>A0ABD0ZCV5</accession>
<dbReference type="PANTHER" id="PTHR12705:SF0">
    <property type="entry name" value="ORIGIN RECOGNITION COMPLEX SUBUNIT 5"/>
    <property type="match status" value="1"/>
</dbReference>
<dbReference type="AlphaFoldDB" id="A0ABD0ZCV5"/>
<proteinExistence type="inferred from homology"/>
<organism evidence="4 5">
    <name type="scientific">Ranatra chinensis</name>
    <dbReference type="NCBI Taxonomy" id="642074"/>
    <lineage>
        <taxon>Eukaryota</taxon>
        <taxon>Metazoa</taxon>
        <taxon>Ecdysozoa</taxon>
        <taxon>Arthropoda</taxon>
        <taxon>Hexapoda</taxon>
        <taxon>Insecta</taxon>
        <taxon>Pterygota</taxon>
        <taxon>Neoptera</taxon>
        <taxon>Paraneoptera</taxon>
        <taxon>Hemiptera</taxon>
        <taxon>Heteroptera</taxon>
        <taxon>Panheteroptera</taxon>
        <taxon>Nepomorpha</taxon>
        <taxon>Nepidae</taxon>
        <taxon>Ranatrinae</taxon>
        <taxon>Ranatra</taxon>
    </lineage>
</organism>
<comment type="caution">
    <text evidence="4">The sequence shown here is derived from an EMBL/GenBank/DDBJ whole genome shotgun (WGS) entry which is preliminary data.</text>
</comment>
<dbReference type="InterPro" id="IPR020796">
    <property type="entry name" value="ORC5"/>
</dbReference>
<evidence type="ECO:0008006" key="6">
    <source>
        <dbReference type="Google" id="ProtNLM"/>
    </source>
</evidence>
<sequence>MHVSNTSLLMLQDDECLPESLFVYGGPSVGKTSIIMRYLECVGLNYARVNCIECYSHRLMFDTLLDQLMPSSGASDKCDNLMQFLAILRIAHQKGHLVRRTVIVLDGIEKLEELSEHYLSAFSRLQELSGVSLLCTIFISHILPEKFNVDSSMIKIRFSQYNKDELLQILQRGKQAHCSEKFFKNYLNAVLSVFLRSTRDLNEMKNLVTMNFKRYCEPIDSGKVEKDDVASLWRHIVPHLKASLNTVYLRTGFRFY</sequence>
<evidence type="ECO:0000259" key="2">
    <source>
        <dbReference type="Pfam" id="PF13191"/>
    </source>
</evidence>
<reference evidence="4 5" key="1">
    <citation type="submission" date="2024-07" db="EMBL/GenBank/DDBJ databases">
        <title>Chromosome-level genome assembly of the water stick insect Ranatra chinensis (Heteroptera: Nepidae).</title>
        <authorList>
            <person name="Liu X."/>
        </authorList>
    </citation>
    <scope>NUCLEOTIDE SEQUENCE [LARGE SCALE GENOMIC DNA]</scope>
    <source>
        <strain evidence="4">Cailab_2021Rc</strain>
        <tissue evidence="4">Muscle</tissue>
    </source>
</reference>
<dbReference type="Pfam" id="PF21639">
    <property type="entry name" value="ORC5_lid"/>
    <property type="match status" value="1"/>
</dbReference>
<dbReference type="InterPro" id="IPR041664">
    <property type="entry name" value="AAA_16"/>
</dbReference>
<dbReference type="Proteomes" id="UP001558652">
    <property type="component" value="Unassembled WGS sequence"/>
</dbReference>
<dbReference type="Pfam" id="PF13191">
    <property type="entry name" value="AAA_16"/>
    <property type="match status" value="1"/>
</dbReference>
<evidence type="ECO:0000313" key="5">
    <source>
        <dbReference type="Proteomes" id="UP001558652"/>
    </source>
</evidence>
<dbReference type="EMBL" id="JBFDAA010000001">
    <property type="protein sequence ID" value="KAL1140113.1"/>
    <property type="molecule type" value="Genomic_DNA"/>
</dbReference>
<dbReference type="PANTHER" id="PTHR12705">
    <property type="entry name" value="ORIGIN RECOGNITION COMPLEX SUBUNIT 5"/>
    <property type="match status" value="1"/>
</dbReference>
<name>A0ABD0ZCV5_9HEMI</name>
<dbReference type="Gene3D" id="3.40.50.300">
    <property type="entry name" value="P-loop containing nucleotide triphosphate hydrolases"/>
    <property type="match status" value="1"/>
</dbReference>
<gene>
    <name evidence="4" type="ORF">AAG570_000045</name>
</gene>
<dbReference type="SUPFAM" id="SSF52540">
    <property type="entry name" value="P-loop containing nucleoside triphosphate hydrolases"/>
    <property type="match status" value="1"/>
</dbReference>
<feature type="domain" description="Orc1-like AAA ATPase" evidence="2">
    <location>
        <begin position="18"/>
        <end position="131"/>
    </location>
</feature>
<comment type="similarity">
    <text evidence="1">Belongs to the ORC5 family.</text>
</comment>
<dbReference type="InterPro" id="IPR048866">
    <property type="entry name" value="ORC5_lid"/>
</dbReference>
<feature type="domain" description="ORC5 lid" evidence="3">
    <location>
        <begin position="184"/>
        <end position="250"/>
    </location>
</feature>